<accession>A0A1V0UNB3</accession>
<dbReference type="NCBIfam" id="TIGR00762">
    <property type="entry name" value="DegV"/>
    <property type="match status" value="1"/>
</dbReference>
<dbReference type="Proteomes" id="UP000192727">
    <property type="component" value="Chromosome"/>
</dbReference>
<protein>
    <submittedName>
        <fullName evidence="2">EDD domain protein</fullName>
    </submittedName>
</protein>
<dbReference type="Gene3D" id="3.40.50.10170">
    <property type="match status" value="1"/>
</dbReference>
<dbReference type="RefSeq" id="WP_036654460.1">
    <property type="nucleotide sequence ID" value="NZ_CP020557.1"/>
</dbReference>
<dbReference type="PANTHER" id="PTHR33434:SF2">
    <property type="entry name" value="FATTY ACID-BINDING PROTEIN TM_1468"/>
    <property type="match status" value="1"/>
</dbReference>
<dbReference type="InterPro" id="IPR050270">
    <property type="entry name" value="DegV_domain_contain"/>
</dbReference>
<dbReference type="Pfam" id="PF02645">
    <property type="entry name" value="DegV"/>
    <property type="match status" value="1"/>
</dbReference>
<organism evidence="2 3">
    <name type="scientific">Paenibacillus larvae subsp. pulvifaciens</name>
    <dbReference type="NCBI Taxonomy" id="1477"/>
    <lineage>
        <taxon>Bacteria</taxon>
        <taxon>Bacillati</taxon>
        <taxon>Bacillota</taxon>
        <taxon>Bacilli</taxon>
        <taxon>Bacillales</taxon>
        <taxon>Paenibacillaceae</taxon>
        <taxon>Paenibacillus</taxon>
    </lineage>
</organism>
<dbReference type="InterPro" id="IPR003797">
    <property type="entry name" value="DegV"/>
</dbReference>
<reference evidence="2 3" key="1">
    <citation type="submission" date="2017-03" db="EMBL/GenBank/DDBJ databases">
        <title>Paenibacillus larvae genome sequencing.</title>
        <authorList>
            <person name="Dingman D.W."/>
        </authorList>
    </citation>
    <scope>NUCLEOTIDE SEQUENCE [LARGE SCALE GENOMIC DNA]</scope>
    <source>
        <strain evidence="2 3">SAG 10367</strain>
    </source>
</reference>
<sequence length="279" mass="31003">MTIKLITDGSSDLPKKLVEEMGITVVPLSVHFSGEEFTSDMDMELFYHKMKTEKELPKTSSPSPYQFVQEYVQAGDRDILVLALSSSLSSTYQHAKMAKQMFEEEGHKNRIVVMDTRTTSVGLGLLVYRVAKMIKDGMSFDQIVGKAGEMISDTIPTYFCLDTLENVVKGGRLDRVRGAVASVLNIKLLMKGSTEGTLEIIEKVRGRQNAMKRLIEKVTEKTHDFEKAILGIAHSNCEERAKSIIEQIVQKAPFRKVIISDMGPVIGTYAGEGGIVISY</sequence>
<evidence type="ECO:0000313" key="2">
    <source>
        <dbReference type="EMBL" id="ARF66765.1"/>
    </source>
</evidence>
<dbReference type="InterPro" id="IPR043168">
    <property type="entry name" value="DegV_C"/>
</dbReference>
<dbReference type="PANTHER" id="PTHR33434">
    <property type="entry name" value="DEGV DOMAIN-CONTAINING PROTEIN DR_1986-RELATED"/>
    <property type="match status" value="1"/>
</dbReference>
<dbReference type="SUPFAM" id="SSF82549">
    <property type="entry name" value="DAK1/DegV-like"/>
    <property type="match status" value="1"/>
</dbReference>
<keyword evidence="1" id="KW-0446">Lipid-binding</keyword>
<name>A0A1V0UNB3_9BACL</name>
<dbReference type="EMBL" id="CP020557">
    <property type="protein sequence ID" value="ARF66765.1"/>
    <property type="molecule type" value="Genomic_DNA"/>
</dbReference>
<dbReference type="AlphaFoldDB" id="A0A1V0UNB3"/>
<evidence type="ECO:0000256" key="1">
    <source>
        <dbReference type="ARBA" id="ARBA00023121"/>
    </source>
</evidence>
<dbReference type="GO" id="GO:0008289">
    <property type="term" value="F:lipid binding"/>
    <property type="evidence" value="ECO:0007669"/>
    <property type="project" value="UniProtKB-KW"/>
</dbReference>
<gene>
    <name evidence="2" type="ORF">B7C51_01460</name>
</gene>
<evidence type="ECO:0000313" key="3">
    <source>
        <dbReference type="Proteomes" id="UP000192727"/>
    </source>
</evidence>
<proteinExistence type="predicted"/>
<dbReference type="PROSITE" id="PS51482">
    <property type="entry name" value="DEGV"/>
    <property type="match status" value="1"/>
</dbReference>
<dbReference type="Gene3D" id="3.30.1180.10">
    <property type="match status" value="1"/>
</dbReference>